<dbReference type="Proteomes" id="UP000299102">
    <property type="component" value="Unassembled WGS sequence"/>
</dbReference>
<keyword evidence="2" id="KW-1185">Reference proteome</keyword>
<organism evidence="1 2">
    <name type="scientific">Eumeta variegata</name>
    <name type="common">Bagworm moth</name>
    <name type="synonym">Eumeta japonica</name>
    <dbReference type="NCBI Taxonomy" id="151549"/>
    <lineage>
        <taxon>Eukaryota</taxon>
        <taxon>Metazoa</taxon>
        <taxon>Ecdysozoa</taxon>
        <taxon>Arthropoda</taxon>
        <taxon>Hexapoda</taxon>
        <taxon>Insecta</taxon>
        <taxon>Pterygota</taxon>
        <taxon>Neoptera</taxon>
        <taxon>Endopterygota</taxon>
        <taxon>Lepidoptera</taxon>
        <taxon>Glossata</taxon>
        <taxon>Ditrysia</taxon>
        <taxon>Tineoidea</taxon>
        <taxon>Psychidae</taxon>
        <taxon>Oiketicinae</taxon>
        <taxon>Eumeta</taxon>
    </lineage>
</organism>
<evidence type="ECO:0000313" key="1">
    <source>
        <dbReference type="EMBL" id="GBP35605.1"/>
    </source>
</evidence>
<proteinExistence type="predicted"/>
<name>A0A4C1VDA9_EUMVA</name>
<reference evidence="1 2" key="1">
    <citation type="journal article" date="2019" name="Commun. Biol.">
        <title>The bagworm genome reveals a unique fibroin gene that provides high tensile strength.</title>
        <authorList>
            <person name="Kono N."/>
            <person name="Nakamura H."/>
            <person name="Ohtoshi R."/>
            <person name="Tomita M."/>
            <person name="Numata K."/>
            <person name="Arakawa K."/>
        </authorList>
    </citation>
    <scope>NUCLEOTIDE SEQUENCE [LARGE SCALE GENOMIC DNA]</scope>
</reference>
<dbReference type="AlphaFoldDB" id="A0A4C1VDA9"/>
<comment type="caution">
    <text evidence="1">The sequence shown here is derived from an EMBL/GenBank/DDBJ whole genome shotgun (WGS) entry which is preliminary data.</text>
</comment>
<evidence type="ECO:0000313" key="2">
    <source>
        <dbReference type="Proteomes" id="UP000299102"/>
    </source>
</evidence>
<accession>A0A4C1VDA9</accession>
<gene>
    <name evidence="1" type="ORF">EVAR_17468_1</name>
</gene>
<protein>
    <submittedName>
        <fullName evidence="1">Uncharacterized protein</fullName>
    </submittedName>
</protein>
<dbReference type="EMBL" id="BGZK01000305">
    <property type="protein sequence ID" value="GBP35605.1"/>
    <property type="molecule type" value="Genomic_DNA"/>
</dbReference>
<sequence>MRDARPRSRKHLIVLKRSIIYGVTREKSRIIRHTDKVPRDGGSTRCYRFGGTRLTDRSGRPRVYLCSDMSENAFGFSHIESTIHLNDAGSLGTDPSGEMLTNRALRESNRRSLVLAIELS</sequence>